<accession>A0A949TG34</accession>
<feature type="region of interest" description="Disordered" evidence="1">
    <location>
        <begin position="31"/>
        <end position="80"/>
    </location>
</feature>
<feature type="signal peptide" evidence="2">
    <location>
        <begin position="1"/>
        <end position="26"/>
    </location>
</feature>
<dbReference type="Proteomes" id="UP000694308">
    <property type="component" value="Unassembled WGS sequence"/>
</dbReference>
<evidence type="ECO:0000256" key="1">
    <source>
        <dbReference type="SAM" id="MobiDB-lite"/>
    </source>
</evidence>
<reference evidence="3" key="1">
    <citation type="submission" date="2020-12" db="EMBL/GenBank/DDBJ databases">
        <title>Clostridium thailandense sp. nov., a novel acetogenic bacterium isolated from peat land soil in Thailand.</title>
        <authorList>
            <person name="Chaikitkaew S."/>
            <person name="Birkeland N.K."/>
        </authorList>
    </citation>
    <scope>NUCLEOTIDE SEQUENCE</scope>
    <source>
        <strain evidence="3">PL3</strain>
    </source>
</reference>
<evidence type="ECO:0000313" key="3">
    <source>
        <dbReference type="EMBL" id="MBV7271560.1"/>
    </source>
</evidence>
<dbReference type="AlphaFoldDB" id="A0A949TG34"/>
<evidence type="ECO:0000313" key="4">
    <source>
        <dbReference type="Proteomes" id="UP000694308"/>
    </source>
</evidence>
<dbReference type="Pfam" id="PF15525">
    <property type="entry name" value="DUF4652"/>
    <property type="match status" value="1"/>
</dbReference>
<organism evidence="3 4">
    <name type="scientific">Clostridium thailandense</name>
    <dbReference type="NCBI Taxonomy" id="2794346"/>
    <lineage>
        <taxon>Bacteria</taxon>
        <taxon>Bacillati</taxon>
        <taxon>Bacillota</taxon>
        <taxon>Clostridia</taxon>
        <taxon>Eubacteriales</taxon>
        <taxon>Clostridiaceae</taxon>
        <taxon>Clostridium</taxon>
    </lineage>
</organism>
<keyword evidence="4" id="KW-1185">Reference proteome</keyword>
<gene>
    <name evidence="3" type="ORF">I6U48_01365</name>
</gene>
<dbReference type="RefSeq" id="WP_218318599.1">
    <property type="nucleotide sequence ID" value="NZ_JAEEGC010000007.1"/>
</dbReference>
<feature type="compositionally biased region" description="Basic and acidic residues" evidence="1">
    <location>
        <begin position="58"/>
        <end position="76"/>
    </location>
</feature>
<dbReference type="PROSITE" id="PS51257">
    <property type="entry name" value="PROKAR_LIPOPROTEIN"/>
    <property type="match status" value="1"/>
</dbReference>
<name>A0A949TG34_9CLOT</name>
<comment type="caution">
    <text evidence="3">The sequence shown here is derived from an EMBL/GenBank/DDBJ whole genome shotgun (WGS) entry which is preliminary data.</text>
</comment>
<protein>
    <submittedName>
        <fullName evidence="3">DUF4652 domain-containing protein</fullName>
    </submittedName>
</protein>
<sequence length="259" mass="28469">MRNLKIKTRIYALCSISIALVLGLTACSQGSNKPAATSNNESNVQQNSSEKANTYENSSKETKEINNAKNTVKKDNSNAPKFIKTQLSKGTKPSFSTPWITSVDGTNNACIDGRGSEASEEGIGKILVKDKGGNIFSFEISNNKKLTPRYIEWINDENLLFITSNAHGTVSNGGNLYLLNVNTGETSVVLETPDKKQQIVSAKKSGNNINLKVDVYEDDQYNKSHVENWTIYSFDINLSKKMEVKNSEGKLICTINGEN</sequence>
<feature type="chain" id="PRO_5039086797" evidence="2">
    <location>
        <begin position="27"/>
        <end position="259"/>
    </location>
</feature>
<evidence type="ECO:0000256" key="2">
    <source>
        <dbReference type="SAM" id="SignalP"/>
    </source>
</evidence>
<proteinExistence type="predicted"/>
<feature type="compositionally biased region" description="Low complexity" evidence="1">
    <location>
        <begin position="38"/>
        <end position="50"/>
    </location>
</feature>
<dbReference type="InterPro" id="IPR028102">
    <property type="entry name" value="DUF4652"/>
</dbReference>
<keyword evidence="2" id="KW-0732">Signal</keyword>
<dbReference type="EMBL" id="JAEEGC010000007">
    <property type="protein sequence ID" value="MBV7271560.1"/>
    <property type="molecule type" value="Genomic_DNA"/>
</dbReference>